<feature type="transmembrane region" description="Helical" evidence="1">
    <location>
        <begin position="36"/>
        <end position="54"/>
    </location>
</feature>
<dbReference type="EMBL" id="JBDGHN010000002">
    <property type="protein sequence ID" value="MEN2750706.1"/>
    <property type="molecule type" value="Genomic_DNA"/>
</dbReference>
<accession>A0ABU9X7I6</accession>
<gene>
    <name evidence="2" type="ORF">AAIR29_03580</name>
</gene>
<name>A0ABU9X7I6_9GAMM</name>
<organism evidence="2 3">
    <name type="scientific">Psychrobacter saeujeotis</name>
    <dbReference type="NCBI Taxonomy" id="3143436"/>
    <lineage>
        <taxon>Bacteria</taxon>
        <taxon>Pseudomonadati</taxon>
        <taxon>Pseudomonadota</taxon>
        <taxon>Gammaproteobacteria</taxon>
        <taxon>Moraxellales</taxon>
        <taxon>Moraxellaceae</taxon>
        <taxon>Psychrobacter</taxon>
    </lineage>
</organism>
<feature type="transmembrane region" description="Helical" evidence="1">
    <location>
        <begin position="7"/>
        <end position="30"/>
    </location>
</feature>
<dbReference type="Proteomes" id="UP001461960">
    <property type="component" value="Unassembled WGS sequence"/>
</dbReference>
<keyword evidence="3" id="KW-1185">Reference proteome</keyword>
<sequence>MNWTLFSMIYSMTATVITGVLIIAALVTGFNEIPHIKIAVVIGILISIPVGLFFTKKIGSITGEENNDGQRV</sequence>
<comment type="caution">
    <text evidence="2">The sequence shown here is derived from an EMBL/GenBank/DDBJ whole genome shotgun (WGS) entry which is preliminary data.</text>
</comment>
<proteinExistence type="predicted"/>
<keyword evidence="1" id="KW-0472">Membrane</keyword>
<evidence type="ECO:0000313" key="2">
    <source>
        <dbReference type="EMBL" id="MEN2750706.1"/>
    </source>
</evidence>
<keyword evidence="1" id="KW-0812">Transmembrane</keyword>
<dbReference type="RefSeq" id="WP_299216216.1">
    <property type="nucleotide sequence ID" value="NZ_JBDGHN010000002.1"/>
</dbReference>
<keyword evidence="1" id="KW-1133">Transmembrane helix</keyword>
<evidence type="ECO:0000313" key="3">
    <source>
        <dbReference type="Proteomes" id="UP001461960"/>
    </source>
</evidence>
<evidence type="ECO:0000256" key="1">
    <source>
        <dbReference type="SAM" id="Phobius"/>
    </source>
</evidence>
<protein>
    <recommendedName>
        <fullName evidence="4">CTP synthetase</fullName>
    </recommendedName>
</protein>
<reference evidence="2 3" key="1">
    <citation type="submission" date="2024-05" db="EMBL/GenBank/DDBJ databases">
        <authorList>
            <person name="Kim H.-Y."/>
            <person name="Kim E."/>
            <person name="Cai Y."/>
            <person name="Yang S.-M."/>
            <person name="Lee W."/>
        </authorList>
    </citation>
    <scope>NUCLEOTIDE SEQUENCE [LARGE SCALE GENOMIC DNA]</scope>
    <source>
        <strain evidence="2 3">FBL11</strain>
    </source>
</reference>
<evidence type="ECO:0008006" key="4">
    <source>
        <dbReference type="Google" id="ProtNLM"/>
    </source>
</evidence>